<sequence length="212" mass="24402">MQLLAFFAIVGLAYATHEPEPTSHLPTQPWANEAKYGIYQDAWKSIEQSNETLYYLAKATYRNDTASWGSLFRCLSVRETRRDNETKTVWSEFIFRNASDDGKKTFNVTEEVKAISYYGYKNYTNAIQYNLGNGTNLTDPLVFSDGEICDLFYVPYADNRTGGYELWVNSKYIDNIPSCCNFILDFFAGKNRTVYNIYDKSVCNSTHIKSEK</sequence>
<accession>A0A0C9RY08</accession>
<dbReference type="InterPro" id="IPR012674">
    <property type="entry name" value="Calycin"/>
</dbReference>
<evidence type="ECO:0000256" key="1">
    <source>
        <dbReference type="SAM" id="SignalP"/>
    </source>
</evidence>
<dbReference type="AlphaFoldDB" id="A0A0C9RY08"/>
<feature type="signal peptide" evidence="1">
    <location>
        <begin position="1"/>
        <end position="15"/>
    </location>
</feature>
<feature type="chain" id="PRO_5012587944" description="Lipocal-1 1" evidence="1">
    <location>
        <begin position="16"/>
        <end position="212"/>
    </location>
</feature>
<dbReference type="Pfam" id="PF02098">
    <property type="entry name" value="His_binding"/>
    <property type="match status" value="1"/>
</dbReference>
<proteinExistence type="evidence at transcript level"/>
<protein>
    <recommendedName>
        <fullName evidence="3">Lipocal-1 1</fullName>
    </recommendedName>
</protein>
<dbReference type="SUPFAM" id="SSF50814">
    <property type="entry name" value="Lipocalins"/>
    <property type="match status" value="1"/>
</dbReference>
<organism evidence="2">
    <name type="scientific">Amblyomma americanum</name>
    <name type="common">Lone star tick</name>
    <dbReference type="NCBI Taxonomy" id="6943"/>
    <lineage>
        <taxon>Eukaryota</taxon>
        <taxon>Metazoa</taxon>
        <taxon>Ecdysozoa</taxon>
        <taxon>Arthropoda</taxon>
        <taxon>Chelicerata</taxon>
        <taxon>Arachnida</taxon>
        <taxon>Acari</taxon>
        <taxon>Parasitiformes</taxon>
        <taxon>Ixodida</taxon>
        <taxon>Ixodoidea</taxon>
        <taxon>Ixodidae</taxon>
        <taxon>Amblyomminae</taxon>
        <taxon>Amblyomma</taxon>
    </lineage>
</organism>
<evidence type="ECO:0008006" key="3">
    <source>
        <dbReference type="Google" id="ProtNLM"/>
    </source>
</evidence>
<name>A0A0C9RY08_AMBAM</name>
<reference evidence="2" key="1">
    <citation type="journal article" date="2015" name="PLoS ONE">
        <title>An Insight into the Sialome of the Lone Star Tick, Amblyomma americanum, with a Glimpse on Its Time Dependent Gene Expression.</title>
        <authorList>
            <person name="Karim S."/>
            <person name="Ribeiro J.M."/>
        </authorList>
    </citation>
    <scope>NUCLEOTIDE SEQUENCE</scope>
    <source>
        <tissue evidence="2">Salivary gland</tissue>
    </source>
</reference>
<dbReference type="Gene3D" id="2.40.128.20">
    <property type="match status" value="1"/>
</dbReference>
<keyword evidence="1" id="KW-0732">Signal</keyword>
<dbReference type="PRINTS" id="PR01220">
    <property type="entry name" value="HISBINDING"/>
</dbReference>
<dbReference type="GO" id="GO:0030682">
    <property type="term" value="P:symbiont-mediated perturbation of host defenses"/>
    <property type="evidence" value="ECO:0007669"/>
    <property type="project" value="InterPro"/>
</dbReference>
<dbReference type="GO" id="GO:0043176">
    <property type="term" value="F:amine binding"/>
    <property type="evidence" value="ECO:0007669"/>
    <property type="project" value="InterPro"/>
</dbReference>
<dbReference type="InterPro" id="IPR002970">
    <property type="entry name" value="Tick_his-bd"/>
</dbReference>
<dbReference type="EMBL" id="GBZX01000209">
    <property type="protein sequence ID" value="JAG92531.1"/>
    <property type="molecule type" value="mRNA"/>
</dbReference>
<evidence type="ECO:0000313" key="2">
    <source>
        <dbReference type="EMBL" id="JAG92531.1"/>
    </source>
</evidence>